<dbReference type="InterPro" id="IPR039859">
    <property type="entry name" value="PFA4/ZDH16/20/ERF2-like"/>
</dbReference>
<reference evidence="9 10" key="1">
    <citation type="submission" date="2024-10" db="EMBL/GenBank/DDBJ databases">
        <title>Updated reference genomes for cyclostephanoid diatoms.</title>
        <authorList>
            <person name="Roberts W.R."/>
            <person name="Alverson A.J."/>
        </authorList>
    </citation>
    <scope>NUCLEOTIDE SEQUENCE [LARGE SCALE GENOMIC DNA]</scope>
    <source>
        <strain evidence="9 10">AJA232-27</strain>
    </source>
</reference>
<organism evidence="9 10">
    <name type="scientific">Discostella pseudostelligera</name>
    <dbReference type="NCBI Taxonomy" id="259834"/>
    <lineage>
        <taxon>Eukaryota</taxon>
        <taxon>Sar</taxon>
        <taxon>Stramenopiles</taxon>
        <taxon>Ochrophyta</taxon>
        <taxon>Bacillariophyta</taxon>
        <taxon>Coscinodiscophyceae</taxon>
        <taxon>Thalassiosirophycidae</taxon>
        <taxon>Stephanodiscales</taxon>
        <taxon>Stephanodiscaceae</taxon>
        <taxon>Discostella</taxon>
    </lineage>
</organism>
<proteinExistence type="inferred from homology"/>
<keyword evidence="3 7" id="KW-0812">Transmembrane</keyword>
<comment type="catalytic activity">
    <reaction evidence="7">
        <text>L-cysteinyl-[protein] + hexadecanoyl-CoA = S-hexadecanoyl-L-cysteinyl-[protein] + CoA</text>
        <dbReference type="Rhea" id="RHEA:36683"/>
        <dbReference type="Rhea" id="RHEA-COMP:10131"/>
        <dbReference type="Rhea" id="RHEA-COMP:11032"/>
        <dbReference type="ChEBI" id="CHEBI:29950"/>
        <dbReference type="ChEBI" id="CHEBI:57287"/>
        <dbReference type="ChEBI" id="CHEBI:57379"/>
        <dbReference type="ChEBI" id="CHEBI:74151"/>
        <dbReference type="EC" id="2.3.1.225"/>
    </reaction>
</comment>
<feature type="transmembrane region" description="Helical" evidence="7">
    <location>
        <begin position="25"/>
        <end position="48"/>
    </location>
</feature>
<dbReference type="GO" id="GO:0019706">
    <property type="term" value="F:protein-cysteine S-palmitoyltransferase activity"/>
    <property type="evidence" value="ECO:0007669"/>
    <property type="project" value="UniProtKB-EC"/>
</dbReference>
<keyword evidence="6 7" id="KW-0012">Acyltransferase</keyword>
<comment type="caution">
    <text evidence="9">The sequence shown here is derived from an EMBL/GenBank/DDBJ whole genome shotgun (WGS) entry which is preliminary data.</text>
</comment>
<evidence type="ECO:0000256" key="5">
    <source>
        <dbReference type="ARBA" id="ARBA00023136"/>
    </source>
</evidence>
<evidence type="ECO:0000256" key="2">
    <source>
        <dbReference type="ARBA" id="ARBA00022679"/>
    </source>
</evidence>
<comment type="similarity">
    <text evidence="7">Belongs to the DHHC palmitoyltransferase family.</text>
</comment>
<evidence type="ECO:0000256" key="1">
    <source>
        <dbReference type="ARBA" id="ARBA00004141"/>
    </source>
</evidence>
<keyword evidence="4 7" id="KW-1133">Transmembrane helix</keyword>
<comment type="domain">
    <text evidence="7">The DHHC domain is required for palmitoyltransferase activity.</text>
</comment>
<evidence type="ECO:0000259" key="8">
    <source>
        <dbReference type="Pfam" id="PF01529"/>
    </source>
</evidence>
<dbReference type="GO" id="GO:0016020">
    <property type="term" value="C:membrane"/>
    <property type="evidence" value="ECO:0007669"/>
    <property type="project" value="UniProtKB-SubCell"/>
</dbReference>
<accession>A0ABD3M8H3</accession>
<protein>
    <recommendedName>
        <fullName evidence="7">Palmitoyltransferase</fullName>
        <ecNumber evidence="7">2.3.1.225</ecNumber>
    </recommendedName>
</protein>
<dbReference type="EC" id="2.3.1.225" evidence="7"/>
<dbReference type="PROSITE" id="PS50216">
    <property type="entry name" value="DHHC"/>
    <property type="match status" value="1"/>
</dbReference>
<keyword evidence="5 7" id="KW-0472">Membrane</keyword>
<dbReference type="AlphaFoldDB" id="A0ABD3M8H3"/>
<evidence type="ECO:0000256" key="7">
    <source>
        <dbReference type="RuleBase" id="RU079119"/>
    </source>
</evidence>
<feature type="transmembrane region" description="Helical" evidence="7">
    <location>
        <begin position="94"/>
        <end position="115"/>
    </location>
</feature>
<gene>
    <name evidence="9" type="ORF">ACHAWU_006307</name>
</gene>
<keyword evidence="2 7" id="KW-0808">Transferase</keyword>
<evidence type="ECO:0000256" key="3">
    <source>
        <dbReference type="ARBA" id="ARBA00022692"/>
    </source>
</evidence>
<feature type="domain" description="Palmitoyltransferase DHHC" evidence="8">
    <location>
        <begin position="2"/>
        <end position="132"/>
    </location>
</feature>
<dbReference type="Proteomes" id="UP001530293">
    <property type="component" value="Unassembled WGS sequence"/>
</dbReference>
<dbReference type="PANTHER" id="PTHR12246">
    <property type="entry name" value="PALMITOYLTRANSFERASE ZDHHC16"/>
    <property type="match status" value="1"/>
</dbReference>
<name>A0ABD3M8H3_9STRA</name>
<evidence type="ECO:0000313" key="9">
    <source>
        <dbReference type="EMBL" id="KAL3760309.1"/>
    </source>
</evidence>
<comment type="subcellular location">
    <subcellularLocation>
        <location evidence="1">Membrane</location>
        <topology evidence="1">Multi-pass membrane protein</topology>
    </subcellularLocation>
</comment>
<dbReference type="EMBL" id="JALLBG020000189">
    <property type="protein sequence ID" value="KAL3760309.1"/>
    <property type="molecule type" value="Genomic_DNA"/>
</dbReference>
<sequence>MCVLEFDHHCPWLNNCIGFNNYREFILLLFYIGLGCTYGCCLLGLAFYRMTVKYIAMHGFWIMGPVYGTGMLDLPPPWVLWRTYQQTGRIDDDIVLRGAFPLMLSVGIAIMCILVTHLKLILSGHTTVEHLSCPKEGSIKNPFDNGPKQNWQRIMGTNLFMSLIPIPLNPASQFGRYYEQSSKNR</sequence>
<dbReference type="Pfam" id="PF01529">
    <property type="entry name" value="DHHC"/>
    <property type="match status" value="1"/>
</dbReference>
<keyword evidence="10" id="KW-1185">Reference proteome</keyword>
<feature type="transmembrane region" description="Helical" evidence="7">
    <location>
        <begin position="55"/>
        <end position="74"/>
    </location>
</feature>
<dbReference type="InterPro" id="IPR001594">
    <property type="entry name" value="Palmitoyltrfase_DHHC"/>
</dbReference>
<evidence type="ECO:0000256" key="6">
    <source>
        <dbReference type="ARBA" id="ARBA00023315"/>
    </source>
</evidence>
<evidence type="ECO:0000313" key="10">
    <source>
        <dbReference type="Proteomes" id="UP001530293"/>
    </source>
</evidence>
<evidence type="ECO:0000256" key="4">
    <source>
        <dbReference type="ARBA" id="ARBA00022989"/>
    </source>
</evidence>